<gene>
    <name evidence="5" type="ordered locus">Sfla_5425</name>
</gene>
<accession>A0A8D4BDN3</accession>
<keyword evidence="3" id="KW-0408">Iron</keyword>
<name>A0A8D4BDN3_STRFA</name>
<dbReference type="GO" id="GO:0046872">
    <property type="term" value="F:metal ion binding"/>
    <property type="evidence" value="ECO:0007669"/>
    <property type="project" value="UniProtKB-KW"/>
</dbReference>
<proteinExistence type="predicted"/>
<dbReference type="OrthoDB" id="9764016at2"/>
<dbReference type="SUPFAM" id="SSF46785">
    <property type="entry name" value="Winged helix' DNA-binding domain"/>
    <property type="match status" value="1"/>
</dbReference>
<dbReference type="Gene3D" id="2.60.120.650">
    <property type="entry name" value="Cupin"/>
    <property type="match status" value="1"/>
</dbReference>
<dbReference type="AlphaFoldDB" id="A0A8D4BDN3"/>
<evidence type="ECO:0000256" key="1">
    <source>
        <dbReference type="ARBA" id="ARBA00001954"/>
    </source>
</evidence>
<evidence type="ECO:0000256" key="2">
    <source>
        <dbReference type="ARBA" id="ARBA00022723"/>
    </source>
</evidence>
<comment type="cofactor">
    <cofactor evidence="1">
        <name>Fe(2+)</name>
        <dbReference type="ChEBI" id="CHEBI:29033"/>
    </cofactor>
</comment>
<dbReference type="SUPFAM" id="SSF51197">
    <property type="entry name" value="Clavaminate synthase-like"/>
    <property type="match status" value="1"/>
</dbReference>
<organism evidence="5 6">
    <name type="scientific">Streptomyces pratensis (strain ATCC 33331 / IAF-45CD)</name>
    <dbReference type="NCBI Taxonomy" id="591167"/>
    <lineage>
        <taxon>Bacteria</taxon>
        <taxon>Bacillati</taxon>
        <taxon>Actinomycetota</taxon>
        <taxon>Actinomycetes</taxon>
        <taxon>Kitasatosporales</taxon>
        <taxon>Streptomycetaceae</taxon>
        <taxon>Streptomyces</taxon>
    </lineage>
</organism>
<feature type="domain" description="JmjC" evidence="4">
    <location>
        <begin position="99"/>
        <end position="241"/>
    </location>
</feature>
<dbReference type="PANTHER" id="PTHR13096">
    <property type="entry name" value="MINA53 MYC INDUCED NUCLEAR ANTIGEN"/>
    <property type="match status" value="1"/>
</dbReference>
<protein>
    <recommendedName>
        <fullName evidence="4">JmjC domain-containing protein</fullName>
    </recommendedName>
</protein>
<keyword evidence="2" id="KW-0479">Metal-binding</keyword>
<evidence type="ECO:0000313" key="5">
    <source>
        <dbReference type="EMBL" id="ADW06822.1"/>
    </source>
</evidence>
<dbReference type="KEGG" id="sfa:Sfla_5425"/>
<evidence type="ECO:0000313" key="6">
    <source>
        <dbReference type="Proteomes" id="UP000002066"/>
    </source>
</evidence>
<dbReference type="EMBL" id="CP002475">
    <property type="protein sequence ID" value="ADW06822.1"/>
    <property type="molecule type" value="Genomic_DNA"/>
</dbReference>
<sequence length="403" mass="44201">MTAPASELGRALAAAFGPDFVGKHLSTDVVLRHLDPEMIQEHFSWRDLNEILSRGRVEPAELKLCTGGSSLPEHAYTVTRAGHRVVDLTRTFSLMRSGASLVIDSLDRIHPAVRAATDDVMRMVGETASCNLFVTFDDAQAFASHFDEVDTFVLQVLGTKSWQVHGPSEEHPLPEYGDSDPARCPEAVLFERTLEPGDVIHVPRGWWHTVRGGGESSLHLTFAFTRRTGYDWLRWVAYRALDSTDVRESLARAGTPEEQRAQAERLVTAFVNEAKALTLRDFFDAERRRSGGRDTACLPWDVLKARPSAGTFVELATVQAPLMEIRGERLVLTAAGQEFVLPAVHREACETLVRARRVGTAELAERSGTSPAAVSALVSALLRARLVTVTDGPAGPAEGWRAS</sequence>
<dbReference type="Pfam" id="PF08007">
    <property type="entry name" value="JmjC_2"/>
    <property type="match status" value="1"/>
</dbReference>
<dbReference type="InterPro" id="IPR036390">
    <property type="entry name" value="WH_DNA-bd_sf"/>
</dbReference>
<reference evidence="5 6" key="1">
    <citation type="submission" date="2011-01" db="EMBL/GenBank/DDBJ databases">
        <title>Complete sequence of chromosome of Streptomyces flavogriseus ATCC 33331.</title>
        <authorList>
            <consortium name="US DOE Joint Genome Institute"/>
            <person name="Lucas S."/>
            <person name="Copeland A."/>
            <person name="Lapidus A."/>
            <person name="Cheng J.-F."/>
            <person name="Goodwin L."/>
            <person name="Pitluck S."/>
            <person name="Davenport K."/>
            <person name="Detter J.C."/>
            <person name="Han C."/>
            <person name="Tapia R."/>
            <person name="Land M."/>
            <person name="Hauser L."/>
            <person name="Kyrpides N."/>
            <person name="Ivanova N."/>
            <person name="Ovchinnikova G."/>
            <person name="Pagani I."/>
            <person name="Brumm P."/>
            <person name="Mead D."/>
            <person name="Woyke T."/>
        </authorList>
    </citation>
    <scope>NUCLEOTIDE SEQUENCE [LARGE SCALE GENOMIC DNA]</scope>
    <source>
        <strain evidence="6">ATCC 33331 / IAF-45CD</strain>
    </source>
</reference>
<dbReference type="InterPro" id="IPR003347">
    <property type="entry name" value="JmjC_dom"/>
</dbReference>
<evidence type="ECO:0000256" key="3">
    <source>
        <dbReference type="ARBA" id="ARBA00023004"/>
    </source>
</evidence>
<dbReference type="PROSITE" id="PS51184">
    <property type="entry name" value="JMJC"/>
    <property type="match status" value="1"/>
</dbReference>
<dbReference type="InterPro" id="IPR039994">
    <property type="entry name" value="NO66-like"/>
</dbReference>
<dbReference type="Proteomes" id="UP000002066">
    <property type="component" value="Chromosome"/>
</dbReference>
<dbReference type="PANTHER" id="PTHR13096:SF8">
    <property type="entry name" value="RIBOSOMAL OXYGENASE 1"/>
    <property type="match status" value="1"/>
</dbReference>
<evidence type="ECO:0000259" key="4">
    <source>
        <dbReference type="PROSITE" id="PS51184"/>
    </source>
</evidence>